<dbReference type="SUPFAM" id="SSF82771">
    <property type="entry name" value="GIY-YIG endonuclease"/>
    <property type="match status" value="1"/>
</dbReference>
<organism evidence="2 3">
    <name type="scientific">Salegentibacter echinorum</name>
    <dbReference type="NCBI Taxonomy" id="1073325"/>
    <lineage>
        <taxon>Bacteria</taxon>
        <taxon>Pseudomonadati</taxon>
        <taxon>Bacteroidota</taxon>
        <taxon>Flavobacteriia</taxon>
        <taxon>Flavobacteriales</taxon>
        <taxon>Flavobacteriaceae</taxon>
        <taxon>Salegentibacter</taxon>
    </lineage>
</organism>
<gene>
    <name evidence="2" type="ORF">SAMN05444483_101525</name>
</gene>
<dbReference type="EMBL" id="FQVT01000001">
    <property type="protein sequence ID" value="SHF54159.1"/>
    <property type="molecule type" value="Genomic_DNA"/>
</dbReference>
<sequence>MGKKLTVYMIDGTAYGPRLSEIGNWVGKAIYSPRATVNKIMNRSEFDNPGIYCLKDDPTDKAFDEKIYIGEAENIKARLKTHLSDPKKDFKEVIFFVSKDELLTKTQIRYLESRLVQLAFEAKTAQIDNANSPNIPTLHEADISDMEYFLERIKLILPVMGFKFLVQSTVDHKAIKNDDKDKFTHEEYSIKTNSFNAFMKETDQGYIVLKGSEAKKNLSKSCTETYRNMRRKLLETEIMIEEDTGHLVFIEDTVFNSPSAASNMILGRNSNGFTEWVNKDGCTFREVQEITNARTD</sequence>
<dbReference type="Gene3D" id="3.40.1440.10">
    <property type="entry name" value="GIY-YIG endonuclease"/>
    <property type="match status" value="1"/>
</dbReference>
<name>A0A1M5CHF5_SALEC</name>
<evidence type="ECO:0000313" key="3">
    <source>
        <dbReference type="Proteomes" id="UP000183945"/>
    </source>
</evidence>
<dbReference type="RefSeq" id="WP_072876383.1">
    <property type="nucleotide sequence ID" value="NZ_FQVT01000001.1"/>
</dbReference>
<proteinExistence type="predicted"/>
<protein>
    <recommendedName>
        <fullName evidence="1">GIY-YIG domain-containing protein</fullName>
    </recommendedName>
</protein>
<accession>A0A1M5CHF5</accession>
<evidence type="ECO:0000259" key="1">
    <source>
        <dbReference type="PROSITE" id="PS50164"/>
    </source>
</evidence>
<evidence type="ECO:0000313" key="2">
    <source>
        <dbReference type="EMBL" id="SHF54159.1"/>
    </source>
</evidence>
<dbReference type="InterPro" id="IPR025579">
    <property type="entry name" value="DUF4357"/>
</dbReference>
<reference evidence="3" key="1">
    <citation type="submission" date="2016-11" db="EMBL/GenBank/DDBJ databases">
        <authorList>
            <person name="Varghese N."/>
            <person name="Submissions S."/>
        </authorList>
    </citation>
    <scope>NUCLEOTIDE SEQUENCE [LARGE SCALE GENOMIC DNA]</scope>
    <source>
        <strain evidence="3">DSM 24579</strain>
    </source>
</reference>
<dbReference type="AlphaFoldDB" id="A0A1M5CHF5"/>
<dbReference type="InterPro" id="IPR000305">
    <property type="entry name" value="GIY-YIG_endonuc"/>
</dbReference>
<dbReference type="PROSITE" id="PS50164">
    <property type="entry name" value="GIY_YIG"/>
    <property type="match status" value="1"/>
</dbReference>
<dbReference type="OrthoDB" id="2656488at2"/>
<keyword evidence="3" id="KW-1185">Reference proteome</keyword>
<feature type="domain" description="GIY-YIG" evidence="1">
    <location>
        <begin position="47"/>
        <end position="126"/>
    </location>
</feature>
<dbReference type="Pfam" id="PF14267">
    <property type="entry name" value="DUF4357"/>
    <property type="match status" value="1"/>
</dbReference>
<dbReference type="CDD" id="cd10447">
    <property type="entry name" value="GIY-YIG_unchar_2"/>
    <property type="match status" value="1"/>
</dbReference>
<dbReference type="Proteomes" id="UP000183945">
    <property type="component" value="Unassembled WGS sequence"/>
</dbReference>
<dbReference type="InterPro" id="IPR035901">
    <property type="entry name" value="GIY-YIG_endonuc_sf"/>
</dbReference>